<comment type="caution">
    <text evidence="1">The sequence shown here is derived from an EMBL/GenBank/DDBJ whole genome shotgun (WGS) entry which is preliminary data.</text>
</comment>
<proteinExistence type="predicted"/>
<dbReference type="Proteomes" id="UP000547510">
    <property type="component" value="Unassembled WGS sequence"/>
</dbReference>
<dbReference type="SUPFAM" id="SSF52540">
    <property type="entry name" value="P-loop containing nucleoside triphosphate hydrolases"/>
    <property type="match status" value="1"/>
</dbReference>
<protein>
    <recommendedName>
        <fullName evidence="3">AAA+ ATPase domain-containing protein</fullName>
    </recommendedName>
</protein>
<dbReference type="Gene3D" id="3.40.50.300">
    <property type="entry name" value="P-loop containing nucleotide triphosphate hydrolases"/>
    <property type="match status" value="1"/>
</dbReference>
<keyword evidence="2" id="KW-1185">Reference proteome</keyword>
<sequence>MSEHIVTCPTCQDRYPWAEGELLRWSPRDGRFTPVTLVDTANAVKLADLRAGCYVRCPNPSNDTPPHYIPVVYGNCPPPVIIGMVGRPRVGKTHLLAMMVHELLAGRAGGVGLTARPGDTVQHADFKRNKIAPLLRGERLAGTVENLVSYADFLLVDSPSGQRPVIFFDIAGEDFRRAGEGGPSSRFLLNTNALLFVEDVDHVVGRGASTNEWVDDALGRLGVVPQLRQVPAAIALTKADQLRYVHPVDRWLRAPDASGPLRAEDFTAESRDVYAVLDKYGAHFVRDLFDRFARCTLHFVSATGVAVDEESGTYPRGTRPMRVLRPLFALLAMTGVLGGPEALRVGL</sequence>
<evidence type="ECO:0000313" key="1">
    <source>
        <dbReference type="EMBL" id="MBB5959582.1"/>
    </source>
</evidence>
<organism evidence="1 2">
    <name type="scientific">Saccharothrix tamanrassetensis</name>
    <dbReference type="NCBI Taxonomy" id="1051531"/>
    <lineage>
        <taxon>Bacteria</taxon>
        <taxon>Bacillati</taxon>
        <taxon>Actinomycetota</taxon>
        <taxon>Actinomycetes</taxon>
        <taxon>Pseudonocardiales</taxon>
        <taxon>Pseudonocardiaceae</taxon>
        <taxon>Saccharothrix</taxon>
    </lineage>
</organism>
<dbReference type="AlphaFoldDB" id="A0A841CM82"/>
<dbReference type="RefSeq" id="WP_184696586.1">
    <property type="nucleotide sequence ID" value="NZ_JACHJN010000011.1"/>
</dbReference>
<name>A0A841CM82_9PSEU</name>
<evidence type="ECO:0000313" key="2">
    <source>
        <dbReference type="Proteomes" id="UP000547510"/>
    </source>
</evidence>
<reference evidence="1 2" key="1">
    <citation type="submission" date="2020-08" db="EMBL/GenBank/DDBJ databases">
        <title>Genomic Encyclopedia of Type Strains, Phase III (KMG-III): the genomes of soil and plant-associated and newly described type strains.</title>
        <authorList>
            <person name="Whitman W."/>
        </authorList>
    </citation>
    <scope>NUCLEOTIDE SEQUENCE [LARGE SCALE GENOMIC DNA]</scope>
    <source>
        <strain evidence="1 2">CECT 8640</strain>
    </source>
</reference>
<evidence type="ECO:0008006" key="3">
    <source>
        <dbReference type="Google" id="ProtNLM"/>
    </source>
</evidence>
<dbReference type="InterPro" id="IPR027417">
    <property type="entry name" value="P-loop_NTPase"/>
</dbReference>
<gene>
    <name evidence="1" type="ORF">FHS29_006203</name>
</gene>
<dbReference type="EMBL" id="JACHJN010000011">
    <property type="protein sequence ID" value="MBB5959582.1"/>
    <property type="molecule type" value="Genomic_DNA"/>
</dbReference>
<accession>A0A841CM82</accession>